<gene>
    <name evidence="1" type="ORF">XENOCAPTIV_024876</name>
</gene>
<organism evidence="1 2">
    <name type="scientific">Xenoophorus captivus</name>
    <dbReference type="NCBI Taxonomy" id="1517983"/>
    <lineage>
        <taxon>Eukaryota</taxon>
        <taxon>Metazoa</taxon>
        <taxon>Chordata</taxon>
        <taxon>Craniata</taxon>
        <taxon>Vertebrata</taxon>
        <taxon>Euteleostomi</taxon>
        <taxon>Actinopterygii</taxon>
        <taxon>Neopterygii</taxon>
        <taxon>Teleostei</taxon>
        <taxon>Neoteleostei</taxon>
        <taxon>Acanthomorphata</taxon>
        <taxon>Ovalentaria</taxon>
        <taxon>Atherinomorphae</taxon>
        <taxon>Cyprinodontiformes</taxon>
        <taxon>Goodeidae</taxon>
        <taxon>Xenoophorus</taxon>
    </lineage>
</organism>
<reference evidence="1 2" key="1">
    <citation type="submission" date="2021-06" db="EMBL/GenBank/DDBJ databases">
        <authorList>
            <person name="Palmer J.M."/>
        </authorList>
    </citation>
    <scope>NUCLEOTIDE SEQUENCE [LARGE SCALE GENOMIC DNA]</scope>
    <source>
        <strain evidence="1 2">XC_2019</strain>
        <tissue evidence="1">Muscle</tissue>
    </source>
</reference>
<name>A0ABV0Q630_9TELE</name>
<sequence>MVALTTQGFNWTGSTQNLPHYGRPKKLSAHAQLRSNGYLLKIDAEVEGVGGQPVSVQNIRRTLHQIGLHDGHSKRKMMHKKATNSLMKTSRLRSWFSGTMSCGPMRPR</sequence>
<proteinExistence type="predicted"/>
<protein>
    <submittedName>
        <fullName evidence="1">Uncharacterized protein</fullName>
    </submittedName>
</protein>
<keyword evidence="2" id="KW-1185">Reference proteome</keyword>
<dbReference type="Proteomes" id="UP001434883">
    <property type="component" value="Unassembled WGS sequence"/>
</dbReference>
<evidence type="ECO:0000313" key="2">
    <source>
        <dbReference type="Proteomes" id="UP001434883"/>
    </source>
</evidence>
<accession>A0ABV0Q630</accession>
<comment type="caution">
    <text evidence="1">The sequence shown here is derived from an EMBL/GenBank/DDBJ whole genome shotgun (WGS) entry which is preliminary data.</text>
</comment>
<evidence type="ECO:0000313" key="1">
    <source>
        <dbReference type="EMBL" id="MEQ2191254.1"/>
    </source>
</evidence>
<dbReference type="EMBL" id="JAHRIN010000588">
    <property type="protein sequence ID" value="MEQ2191254.1"/>
    <property type="molecule type" value="Genomic_DNA"/>
</dbReference>